<keyword evidence="6" id="KW-0808">Transferase</keyword>
<dbReference type="GO" id="GO:0000049">
    <property type="term" value="F:tRNA binding"/>
    <property type="evidence" value="ECO:0007669"/>
    <property type="project" value="TreeGrafter"/>
</dbReference>
<dbReference type="Pfam" id="PF03481">
    <property type="entry name" value="Sua5_C"/>
    <property type="match status" value="1"/>
</dbReference>
<dbReference type="GO" id="GO:0061710">
    <property type="term" value="F:L-threonylcarbamoyladenylate synthase"/>
    <property type="evidence" value="ECO:0007669"/>
    <property type="project" value="UniProtKB-EC"/>
</dbReference>
<dbReference type="PANTHER" id="PTHR17490:SF16">
    <property type="entry name" value="THREONYLCARBAMOYL-AMP SYNTHASE"/>
    <property type="match status" value="1"/>
</dbReference>
<evidence type="ECO:0000256" key="4">
    <source>
        <dbReference type="ARBA" id="ARBA00015492"/>
    </source>
</evidence>
<dbReference type="Proteomes" id="UP001309876">
    <property type="component" value="Unassembled WGS sequence"/>
</dbReference>
<keyword evidence="5" id="KW-0963">Cytoplasm</keyword>
<evidence type="ECO:0000313" key="15">
    <source>
        <dbReference type="EMBL" id="KAK5083745.1"/>
    </source>
</evidence>
<evidence type="ECO:0000256" key="1">
    <source>
        <dbReference type="ARBA" id="ARBA00004496"/>
    </source>
</evidence>
<dbReference type="GO" id="GO:0006450">
    <property type="term" value="P:regulation of translational fidelity"/>
    <property type="evidence" value="ECO:0007669"/>
    <property type="project" value="TreeGrafter"/>
</dbReference>
<dbReference type="EMBL" id="JAVRRJ010000006">
    <property type="protein sequence ID" value="KAK5083745.1"/>
    <property type="molecule type" value="Genomic_DNA"/>
</dbReference>
<evidence type="ECO:0000256" key="10">
    <source>
        <dbReference type="ARBA" id="ARBA00022840"/>
    </source>
</evidence>
<feature type="region of interest" description="Disordered" evidence="13">
    <location>
        <begin position="1"/>
        <end position="30"/>
    </location>
</feature>
<comment type="catalytic activity">
    <reaction evidence="12">
        <text>L-threonine + hydrogencarbonate + ATP = L-threonylcarbamoyladenylate + diphosphate + H2O</text>
        <dbReference type="Rhea" id="RHEA:36407"/>
        <dbReference type="ChEBI" id="CHEBI:15377"/>
        <dbReference type="ChEBI" id="CHEBI:17544"/>
        <dbReference type="ChEBI" id="CHEBI:30616"/>
        <dbReference type="ChEBI" id="CHEBI:33019"/>
        <dbReference type="ChEBI" id="CHEBI:57926"/>
        <dbReference type="ChEBI" id="CHEBI:73682"/>
        <dbReference type="EC" id="2.7.7.87"/>
    </reaction>
</comment>
<comment type="subcellular location">
    <subcellularLocation>
        <location evidence="1">Cytoplasm</location>
    </subcellularLocation>
</comment>
<evidence type="ECO:0000256" key="8">
    <source>
        <dbReference type="ARBA" id="ARBA00022695"/>
    </source>
</evidence>
<evidence type="ECO:0000256" key="3">
    <source>
        <dbReference type="ARBA" id="ARBA00012584"/>
    </source>
</evidence>
<evidence type="ECO:0000256" key="12">
    <source>
        <dbReference type="ARBA" id="ARBA00048366"/>
    </source>
</evidence>
<evidence type="ECO:0000256" key="9">
    <source>
        <dbReference type="ARBA" id="ARBA00022741"/>
    </source>
</evidence>
<dbReference type="InterPro" id="IPR050156">
    <property type="entry name" value="TC-AMP_synthase_SUA5"/>
</dbReference>
<keyword evidence="8" id="KW-0548">Nucleotidyltransferase</keyword>
<protein>
    <recommendedName>
        <fullName evidence="4">Threonylcarbamoyl-AMP synthase</fullName>
        <ecNumber evidence="3">2.7.7.87</ecNumber>
    </recommendedName>
    <alternativeName>
        <fullName evidence="11">L-threonylcarbamoyladenylate synthase</fullName>
    </alternativeName>
</protein>
<proteinExistence type="inferred from homology"/>
<reference evidence="15 16" key="1">
    <citation type="submission" date="2023-08" db="EMBL/GenBank/DDBJ databases">
        <title>Black Yeasts Isolated from many extreme environments.</title>
        <authorList>
            <person name="Coleine C."/>
            <person name="Stajich J.E."/>
            <person name="Selbmann L."/>
        </authorList>
    </citation>
    <scope>NUCLEOTIDE SEQUENCE [LARGE SCALE GENOMIC DNA]</scope>
    <source>
        <strain evidence="15 16">CCFEE 5910</strain>
    </source>
</reference>
<comment type="similarity">
    <text evidence="2">Belongs to the SUA5 family.</text>
</comment>
<name>A0AAN7SXQ0_9EURO</name>
<accession>A0AAN7SXQ0</accession>
<dbReference type="GO" id="GO:0005524">
    <property type="term" value="F:ATP binding"/>
    <property type="evidence" value="ECO:0007669"/>
    <property type="project" value="UniProtKB-KW"/>
</dbReference>
<keyword evidence="7" id="KW-0819">tRNA processing</keyword>
<dbReference type="SUPFAM" id="SSF55821">
    <property type="entry name" value="YrdC/RibB"/>
    <property type="match status" value="1"/>
</dbReference>
<keyword evidence="10" id="KW-0067">ATP-binding</keyword>
<dbReference type="AlphaFoldDB" id="A0AAN7SXQ0"/>
<keyword evidence="16" id="KW-1185">Reference proteome</keyword>
<dbReference type="Pfam" id="PF01300">
    <property type="entry name" value="Sua5_yciO_yrdC"/>
    <property type="match status" value="1"/>
</dbReference>
<dbReference type="Gene3D" id="3.40.50.11030">
    <property type="entry name" value="Threonylcarbamoyl-AMP synthase, C-terminal domain"/>
    <property type="match status" value="1"/>
</dbReference>
<organism evidence="15 16">
    <name type="scientific">Lithohypha guttulata</name>
    <dbReference type="NCBI Taxonomy" id="1690604"/>
    <lineage>
        <taxon>Eukaryota</taxon>
        <taxon>Fungi</taxon>
        <taxon>Dikarya</taxon>
        <taxon>Ascomycota</taxon>
        <taxon>Pezizomycotina</taxon>
        <taxon>Eurotiomycetes</taxon>
        <taxon>Chaetothyriomycetidae</taxon>
        <taxon>Chaetothyriales</taxon>
        <taxon>Trichomeriaceae</taxon>
        <taxon>Lithohypha</taxon>
    </lineage>
</organism>
<comment type="caution">
    <text evidence="15">The sequence shown here is derived from an EMBL/GenBank/DDBJ whole genome shotgun (WGS) entry which is preliminary data.</text>
</comment>
<dbReference type="NCBIfam" id="TIGR00057">
    <property type="entry name" value="L-threonylcarbamoyladenylate synthase"/>
    <property type="match status" value="1"/>
</dbReference>
<dbReference type="Gene3D" id="3.90.870.10">
    <property type="entry name" value="DHBP synthase"/>
    <property type="match status" value="1"/>
</dbReference>
<sequence>MHIRDDKSSKGLHHRTARPRQPTDLATPEAELSKLPYTNCRTRILNLKHLPDIPTGKDVSDEQYREIFQRYLDAKRHSSSFHANASDNSVRDEANKNAGLEESQLLRSAIQSLTTGIAPPVAFPTETVYGLGADATNGASIAGIFAAKGRPGDNPLIVHVSSVAHLEKCLGGTETDSAIPKVYRELIDQFWPGPLTILVPVPEDGKGVKFAPNVHPGQKTIGFRLPKSPYARFLIAVADRPIAAPSANSSGKPSPTTALHVKEDLDGKINFILDGGECKVGVESTVVDGLHDPPLILRPGGLSKRDLREWGIKQGNIWQHVQNGWEYKTGVKRKREAVTDTVHPATKTSKAAHNDSDGANVYDSPTIQTPNNEHSDLELESDISAAPRAPGMKYKHYAPSGRMFLFEAPSRCSIEARTKAVYDKLGELLNARKPEPNRAHGSPKKLEDEVPTHHLTIGILTSVSWPELAGLQEEWHQLYPAWSDASAPRHLSGHGPAHYSLSKPADVEGLPAKDVQLYGIPLGKDSESIAQNLFAALRTCDALSCEWIFVEAPSSGDASTEQDNEEFETVLERMRKAASEITKV</sequence>
<evidence type="ECO:0000256" key="6">
    <source>
        <dbReference type="ARBA" id="ARBA00022679"/>
    </source>
</evidence>
<gene>
    <name evidence="15" type="ORF">LTR05_006250</name>
</gene>
<dbReference type="InterPro" id="IPR005145">
    <property type="entry name" value="Sua5_C"/>
</dbReference>
<dbReference type="PANTHER" id="PTHR17490">
    <property type="entry name" value="SUA5"/>
    <property type="match status" value="1"/>
</dbReference>
<evidence type="ECO:0000313" key="16">
    <source>
        <dbReference type="Proteomes" id="UP001309876"/>
    </source>
</evidence>
<dbReference type="GO" id="GO:0008033">
    <property type="term" value="P:tRNA processing"/>
    <property type="evidence" value="ECO:0007669"/>
    <property type="project" value="UniProtKB-KW"/>
</dbReference>
<evidence type="ECO:0000256" key="11">
    <source>
        <dbReference type="ARBA" id="ARBA00029774"/>
    </source>
</evidence>
<evidence type="ECO:0000256" key="5">
    <source>
        <dbReference type="ARBA" id="ARBA00022490"/>
    </source>
</evidence>
<evidence type="ECO:0000256" key="13">
    <source>
        <dbReference type="SAM" id="MobiDB-lite"/>
    </source>
</evidence>
<dbReference type="InterPro" id="IPR017945">
    <property type="entry name" value="DHBP_synth_RibB-like_a/b_dom"/>
</dbReference>
<dbReference type="PROSITE" id="PS51163">
    <property type="entry name" value="YRDC"/>
    <property type="match status" value="1"/>
</dbReference>
<dbReference type="InterPro" id="IPR006070">
    <property type="entry name" value="Sua5-like_dom"/>
</dbReference>
<dbReference type="EC" id="2.7.7.87" evidence="3"/>
<evidence type="ECO:0000259" key="14">
    <source>
        <dbReference type="PROSITE" id="PS51163"/>
    </source>
</evidence>
<dbReference type="InterPro" id="IPR038385">
    <property type="entry name" value="Sua5/YwlC_C"/>
</dbReference>
<dbReference type="GO" id="GO:0003725">
    <property type="term" value="F:double-stranded RNA binding"/>
    <property type="evidence" value="ECO:0007669"/>
    <property type="project" value="InterPro"/>
</dbReference>
<keyword evidence="9" id="KW-0547">Nucleotide-binding</keyword>
<evidence type="ECO:0000256" key="7">
    <source>
        <dbReference type="ARBA" id="ARBA00022694"/>
    </source>
</evidence>
<feature type="domain" description="YrdC-like" evidence="14">
    <location>
        <begin position="103"/>
        <end position="302"/>
    </location>
</feature>
<feature type="region of interest" description="Disordered" evidence="13">
    <location>
        <begin position="337"/>
        <end position="360"/>
    </location>
</feature>
<dbReference type="GO" id="GO:0005737">
    <property type="term" value="C:cytoplasm"/>
    <property type="evidence" value="ECO:0007669"/>
    <property type="project" value="UniProtKB-SubCell"/>
</dbReference>
<evidence type="ECO:0000256" key="2">
    <source>
        <dbReference type="ARBA" id="ARBA00007663"/>
    </source>
</evidence>